<name>A0AAN9A7D9_HALRR</name>
<dbReference type="EMBL" id="JAXCGZ010002822">
    <property type="protein sequence ID" value="KAK7083556.1"/>
    <property type="molecule type" value="Genomic_DNA"/>
</dbReference>
<organism evidence="2 3">
    <name type="scientific">Halocaridina rubra</name>
    <name type="common">Hawaiian red shrimp</name>
    <dbReference type="NCBI Taxonomy" id="373956"/>
    <lineage>
        <taxon>Eukaryota</taxon>
        <taxon>Metazoa</taxon>
        <taxon>Ecdysozoa</taxon>
        <taxon>Arthropoda</taxon>
        <taxon>Crustacea</taxon>
        <taxon>Multicrustacea</taxon>
        <taxon>Malacostraca</taxon>
        <taxon>Eumalacostraca</taxon>
        <taxon>Eucarida</taxon>
        <taxon>Decapoda</taxon>
        <taxon>Pleocyemata</taxon>
        <taxon>Caridea</taxon>
        <taxon>Atyoidea</taxon>
        <taxon>Atyidae</taxon>
        <taxon>Halocaridina</taxon>
    </lineage>
</organism>
<evidence type="ECO:0000313" key="2">
    <source>
        <dbReference type="EMBL" id="KAK7083556.1"/>
    </source>
</evidence>
<evidence type="ECO:0000313" key="3">
    <source>
        <dbReference type="Proteomes" id="UP001381693"/>
    </source>
</evidence>
<feature type="non-terminal residue" evidence="2">
    <location>
        <position position="106"/>
    </location>
</feature>
<sequence>MTLSPSSGSHQTVEERRYIQFECLFPDVDSTVEVVISPYLLSRHLFPGHASPSQRISKKISNHPLSAVRDRSKLGGPAPPLEIAPRPYPSRRDGSTLTLKTADTPL</sequence>
<feature type="region of interest" description="Disordered" evidence="1">
    <location>
        <begin position="49"/>
        <end position="106"/>
    </location>
</feature>
<protein>
    <submittedName>
        <fullName evidence="2">Uncharacterized protein</fullName>
    </submittedName>
</protein>
<reference evidence="2 3" key="1">
    <citation type="submission" date="2023-11" db="EMBL/GenBank/DDBJ databases">
        <title>Halocaridina rubra genome assembly.</title>
        <authorList>
            <person name="Smith C."/>
        </authorList>
    </citation>
    <scope>NUCLEOTIDE SEQUENCE [LARGE SCALE GENOMIC DNA]</scope>
    <source>
        <strain evidence="2">EP-1</strain>
        <tissue evidence="2">Whole</tissue>
    </source>
</reference>
<dbReference type="AlphaFoldDB" id="A0AAN9A7D9"/>
<gene>
    <name evidence="2" type="ORF">SK128_023296</name>
</gene>
<feature type="compositionally biased region" description="Polar residues" evidence="1">
    <location>
        <begin position="95"/>
        <end position="106"/>
    </location>
</feature>
<accession>A0AAN9A7D9</accession>
<feature type="compositionally biased region" description="Pro residues" evidence="1">
    <location>
        <begin position="77"/>
        <end position="88"/>
    </location>
</feature>
<dbReference type="Proteomes" id="UP001381693">
    <property type="component" value="Unassembled WGS sequence"/>
</dbReference>
<keyword evidence="3" id="KW-1185">Reference proteome</keyword>
<evidence type="ECO:0000256" key="1">
    <source>
        <dbReference type="SAM" id="MobiDB-lite"/>
    </source>
</evidence>
<comment type="caution">
    <text evidence="2">The sequence shown here is derived from an EMBL/GenBank/DDBJ whole genome shotgun (WGS) entry which is preliminary data.</text>
</comment>
<proteinExistence type="predicted"/>